<name>A0ABP8JTA9_9ACTN</name>
<dbReference type="InterPro" id="IPR050469">
    <property type="entry name" value="Diguanylate_Cyclase"/>
</dbReference>
<reference evidence="5" key="1">
    <citation type="journal article" date="2019" name="Int. J. Syst. Evol. Microbiol.">
        <title>The Global Catalogue of Microorganisms (GCM) 10K type strain sequencing project: providing services to taxonomists for standard genome sequencing and annotation.</title>
        <authorList>
            <consortium name="The Broad Institute Genomics Platform"/>
            <consortium name="The Broad Institute Genome Sequencing Center for Infectious Disease"/>
            <person name="Wu L."/>
            <person name="Ma J."/>
        </authorList>
    </citation>
    <scope>NUCLEOTIDE SEQUENCE [LARGE SCALE GENOMIC DNA]</scope>
    <source>
        <strain evidence="5">JCM 17688</strain>
    </source>
</reference>
<dbReference type="InterPro" id="IPR029787">
    <property type="entry name" value="Nucleotide_cyclase"/>
</dbReference>
<dbReference type="SMART" id="SM00267">
    <property type="entry name" value="GGDEF"/>
    <property type="match status" value="1"/>
</dbReference>
<proteinExistence type="predicted"/>
<gene>
    <name evidence="4" type="ORF">GCM10023147_29320</name>
</gene>
<feature type="transmembrane region" description="Helical" evidence="2">
    <location>
        <begin position="68"/>
        <end position="87"/>
    </location>
</feature>
<sequence>MGPSRETLWTVPMAVLRGCWAADLQYDNRIRSIEERGVTVVFRLLVALCAFLLGCVPLLVSVSGETLGPPYLAVEGVASVAAFAWAVRWAFGRIPSERVSIAFVVIADLAIVVSSLCDANRLAGAMGLVNLSMLAAYAAFFHSQRVVLLQVVISLAATAVFVPLLWMSYGWVMALIKSTILILVTACAPVAIQVGVWILGEDAAASELDALTGVYNRRGFFSRAQRELRAAVGGDVVVLVVDIDHFKLINDLHGHAVGDRVLAACAKRVSEALGPAAVVGRVGGEEFAVVDIRPIGGGEAIGEIARAAVASGGAESGPAITASVGVARAPVVSIRDGGVEAIEVLVDRADRAMYAAKRRGRNATVVASVARHRRSDGADAGPHTGPIGAVAPRDGDGPNRASSVCAGPVRIGTDAASRNDRTVPGPTR</sequence>
<keyword evidence="2" id="KW-0812">Transmembrane</keyword>
<keyword evidence="5" id="KW-1185">Reference proteome</keyword>
<dbReference type="PANTHER" id="PTHR45138">
    <property type="entry name" value="REGULATORY COMPONENTS OF SENSORY TRANSDUCTION SYSTEM"/>
    <property type="match status" value="1"/>
</dbReference>
<keyword evidence="2" id="KW-1133">Transmembrane helix</keyword>
<feature type="domain" description="GGDEF" evidence="3">
    <location>
        <begin position="234"/>
        <end position="369"/>
    </location>
</feature>
<evidence type="ECO:0000259" key="3">
    <source>
        <dbReference type="PROSITE" id="PS50887"/>
    </source>
</evidence>
<feature type="transmembrane region" description="Helical" evidence="2">
    <location>
        <begin position="122"/>
        <end position="140"/>
    </location>
</feature>
<dbReference type="EMBL" id="BAABFR010000045">
    <property type="protein sequence ID" value="GAA4395745.1"/>
    <property type="molecule type" value="Genomic_DNA"/>
</dbReference>
<dbReference type="SUPFAM" id="SSF55073">
    <property type="entry name" value="Nucleotide cyclase"/>
    <property type="match status" value="1"/>
</dbReference>
<dbReference type="Gene3D" id="3.30.70.270">
    <property type="match status" value="1"/>
</dbReference>
<organism evidence="4 5">
    <name type="scientific">Tsukamurella soli</name>
    <dbReference type="NCBI Taxonomy" id="644556"/>
    <lineage>
        <taxon>Bacteria</taxon>
        <taxon>Bacillati</taxon>
        <taxon>Actinomycetota</taxon>
        <taxon>Actinomycetes</taxon>
        <taxon>Mycobacteriales</taxon>
        <taxon>Tsukamurellaceae</taxon>
        <taxon>Tsukamurella</taxon>
    </lineage>
</organism>
<dbReference type="NCBIfam" id="TIGR00254">
    <property type="entry name" value="GGDEF"/>
    <property type="match status" value="1"/>
</dbReference>
<dbReference type="Pfam" id="PF00990">
    <property type="entry name" value="GGDEF"/>
    <property type="match status" value="1"/>
</dbReference>
<protein>
    <submittedName>
        <fullName evidence="4">GGDEF domain-containing protein</fullName>
    </submittedName>
</protein>
<feature type="transmembrane region" description="Helical" evidence="2">
    <location>
        <begin position="99"/>
        <end position="116"/>
    </location>
</feature>
<evidence type="ECO:0000313" key="4">
    <source>
        <dbReference type="EMBL" id="GAA4395745.1"/>
    </source>
</evidence>
<comment type="caution">
    <text evidence="4">The sequence shown here is derived from an EMBL/GenBank/DDBJ whole genome shotgun (WGS) entry which is preliminary data.</text>
</comment>
<feature type="transmembrane region" description="Helical" evidence="2">
    <location>
        <begin position="175"/>
        <end position="199"/>
    </location>
</feature>
<dbReference type="Proteomes" id="UP001500635">
    <property type="component" value="Unassembled WGS sequence"/>
</dbReference>
<dbReference type="InterPro" id="IPR043128">
    <property type="entry name" value="Rev_trsase/Diguanyl_cyclase"/>
</dbReference>
<dbReference type="CDD" id="cd01949">
    <property type="entry name" value="GGDEF"/>
    <property type="match status" value="1"/>
</dbReference>
<dbReference type="InterPro" id="IPR000160">
    <property type="entry name" value="GGDEF_dom"/>
</dbReference>
<accession>A0ABP8JTA9</accession>
<evidence type="ECO:0000256" key="2">
    <source>
        <dbReference type="SAM" id="Phobius"/>
    </source>
</evidence>
<keyword evidence="2" id="KW-0472">Membrane</keyword>
<evidence type="ECO:0000256" key="1">
    <source>
        <dbReference type="SAM" id="MobiDB-lite"/>
    </source>
</evidence>
<feature type="transmembrane region" description="Helical" evidence="2">
    <location>
        <begin position="40"/>
        <end position="62"/>
    </location>
</feature>
<dbReference type="PANTHER" id="PTHR45138:SF9">
    <property type="entry name" value="DIGUANYLATE CYCLASE DGCM-RELATED"/>
    <property type="match status" value="1"/>
</dbReference>
<feature type="transmembrane region" description="Helical" evidence="2">
    <location>
        <begin position="147"/>
        <end position="169"/>
    </location>
</feature>
<feature type="region of interest" description="Disordered" evidence="1">
    <location>
        <begin position="372"/>
        <end position="428"/>
    </location>
</feature>
<evidence type="ECO:0000313" key="5">
    <source>
        <dbReference type="Proteomes" id="UP001500635"/>
    </source>
</evidence>
<dbReference type="PROSITE" id="PS50887">
    <property type="entry name" value="GGDEF"/>
    <property type="match status" value="1"/>
</dbReference>